<keyword evidence="3" id="KW-1185">Reference proteome</keyword>
<organism evidence="2 3">
    <name type="scientific">Nonomuraea maheshkhaliensis</name>
    <dbReference type="NCBI Taxonomy" id="419590"/>
    <lineage>
        <taxon>Bacteria</taxon>
        <taxon>Bacillati</taxon>
        <taxon>Actinomycetota</taxon>
        <taxon>Actinomycetes</taxon>
        <taxon>Streptosporangiales</taxon>
        <taxon>Streptosporangiaceae</taxon>
        <taxon>Nonomuraea</taxon>
    </lineage>
</organism>
<evidence type="ECO:0000313" key="3">
    <source>
        <dbReference type="Proteomes" id="UP001500064"/>
    </source>
</evidence>
<gene>
    <name evidence="2" type="ORF">GCM10009733_081060</name>
</gene>
<protein>
    <submittedName>
        <fullName evidence="2">Exporter of polyketide antibiotics</fullName>
    </submittedName>
</protein>
<sequence>MKALPPNTAALIRLILRRDRVWQPLWIGSVALFVATTVATIQQLLPTAQARLHYTREIAANPVILLMQGPAYGDSLGAAAAQQRGAATMIFAALASVILLVKHTRSDEERGRQELIGSAAVARQAPLTAALIVVLAANAVLAVLITVVCAGAGLPLSGSLAWGLLAASGGWVAAALAAVAVQITQSARIGGSVAFTVFFVAYLLRGVSDVGGPGTQWLGWLLPTGWILRTHPFGGERWWVFILVAAFAAVLIGAAYALSARRDLGAGLVPPHSGRARAAHGLRGPLGLAWRLHRGTALAWIAGAAFISAAIGLGGQSAIATFGQSGGLDFWAGRTGTDDPAEIFFELIVYKLAVYSLSLYGIMTVLRLRGDQATELFLSGPVSRVRWVAGHLLFAVAVPVAVLITAGLGLGLGDGDFAGGLAITTAVLPGIWVMAAVAVAAFGLLRRAGTIVAWTALALAIAVEVGWEIGLVNDTYFLISPFAHVHYSADFGLGTLSGLTLAAAGLVAVGLYGLRRRDLAL</sequence>
<proteinExistence type="predicted"/>
<keyword evidence="1" id="KW-0472">Membrane</keyword>
<accession>A0ABP4SEC9</accession>
<dbReference type="EMBL" id="BAAAMU010000090">
    <property type="protein sequence ID" value="GAA1671608.1"/>
    <property type="molecule type" value="Genomic_DNA"/>
</dbReference>
<feature type="transmembrane region" description="Helical" evidence="1">
    <location>
        <begin position="297"/>
        <end position="323"/>
    </location>
</feature>
<keyword evidence="1" id="KW-0812">Transmembrane</keyword>
<name>A0ABP4SEC9_9ACTN</name>
<comment type="caution">
    <text evidence="2">The sequence shown here is derived from an EMBL/GenBank/DDBJ whole genome shotgun (WGS) entry which is preliminary data.</text>
</comment>
<feature type="transmembrane region" description="Helical" evidence="1">
    <location>
        <begin position="85"/>
        <end position="104"/>
    </location>
</feature>
<feature type="transmembrane region" description="Helical" evidence="1">
    <location>
        <begin position="451"/>
        <end position="471"/>
    </location>
</feature>
<feature type="transmembrane region" description="Helical" evidence="1">
    <location>
        <begin position="491"/>
        <end position="514"/>
    </location>
</feature>
<feature type="transmembrane region" description="Helical" evidence="1">
    <location>
        <begin position="21"/>
        <end position="45"/>
    </location>
</feature>
<evidence type="ECO:0000313" key="2">
    <source>
        <dbReference type="EMBL" id="GAA1671608.1"/>
    </source>
</evidence>
<feature type="transmembrane region" description="Helical" evidence="1">
    <location>
        <begin position="387"/>
        <end position="411"/>
    </location>
</feature>
<keyword evidence="1" id="KW-1133">Transmembrane helix</keyword>
<reference evidence="3" key="1">
    <citation type="journal article" date="2019" name="Int. J. Syst. Evol. Microbiol.">
        <title>The Global Catalogue of Microorganisms (GCM) 10K type strain sequencing project: providing services to taxonomists for standard genome sequencing and annotation.</title>
        <authorList>
            <consortium name="The Broad Institute Genomics Platform"/>
            <consortium name="The Broad Institute Genome Sequencing Center for Infectious Disease"/>
            <person name="Wu L."/>
            <person name="Ma J."/>
        </authorList>
    </citation>
    <scope>NUCLEOTIDE SEQUENCE [LARGE SCALE GENOMIC DNA]</scope>
    <source>
        <strain evidence="3">JCM 13929</strain>
    </source>
</reference>
<feature type="transmembrane region" description="Helical" evidence="1">
    <location>
        <begin position="238"/>
        <end position="258"/>
    </location>
</feature>
<feature type="transmembrane region" description="Helical" evidence="1">
    <location>
        <begin position="160"/>
        <end position="180"/>
    </location>
</feature>
<evidence type="ECO:0000256" key="1">
    <source>
        <dbReference type="SAM" id="Phobius"/>
    </source>
</evidence>
<dbReference type="Proteomes" id="UP001500064">
    <property type="component" value="Unassembled WGS sequence"/>
</dbReference>
<feature type="transmembrane region" description="Helical" evidence="1">
    <location>
        <begin position="417"/>
        <end position="444"/>
    </location>
</feature>
<feature type="transmembrane region" description="Helical" evidence="1">
    <location>
        <begin position="343"/>
        <end position="366"/>
    </location>
</feature>
<feature type="transmembrane region" description="Helical" evidence="1">
    <location>
        <begin position="125"/>
        <end position="154"/>
    </location>
</feature>
<feature type="transmembrane region" description="Helical" evidence="1">
    <location>
        <begin position="187"/>
        <end position="204"/>
    </location>
</feature>
<dbReference type="RefSeq" id="WP_346112107.1">
    <property type="nucleotide sequence ID" value="NZ_BAAAMU010000090.1"/>
</dbReference>